<evidence type="ECO:0000313" key="6">
    <source>
        <dbReference type="Proteomes" id="UP001396898"/>
    </source>
</evidence>
<comment type="caution">
    <text evidence="5">The sequence shown here is derived from an EMBL/GenBank/DDBJ whole genome shotgun (WGS) entry which is preliminary data.</text>
</comment>
<keyword evidence="3" id="KW-0560">Oxidoreductase</keyword>
<evidence type="ECO:0000256" key="2">
    <source>
        <dbReference type="ARBA" id="ARBA00022857"/>
    </source>
</evidence>
<dbReference type="InterPro" id="IPR050523">
    <property type="entry name" value="AKR_Detox_Biosynth"/>
</dbReference>
<protein>
    <submittedName>
        <fullName evidence="5">Aldo/keto reductase</fullName>
    </submittedName>
</protein>
<evidence type="ECO:0000259" key="4">
    <source>
        <dbReference type="Pfam" id="PF00248"/>
    </source>
</evidence>
<proteinExistence type="inferred from homology"/>
<dbReference type="Gene3D" id="3.20.20.100">
    <property type="entry name" value="NADP-dependent oxidoreductase domain"/>
    <property type="match status" value="1"/>
</dbReference>
<sequence>MGSIVNGHILKNGIKPEEYHTQHRPVFESKSVPAALAQSIAATKVEYRRVGSSGLIVSNPILGTLGLGDSRWMNWAMDEEEARKILYAAYTRGINTWDTANAYSNGQTEAIIGRVIKDFNIPRRKLVLMTKVGRILADTEHGDSSDFVAFLDESVQKSKDYVNQYGKSSSPTFSPSRSPVKHEGGLSRMAILSAVDQSLERLQSTYIDVLHIHRWDPDTPIEETMGTLHGLVASGKCVAELRGWTKIVAMQHHYNLLYREEEREMVKFCQRTGVGMLSWSPLAEGYLARPLEMADRTARSARFGHGSSDADREIIARVQQVARDHGAVMSQVALAWLGRRVCAAIVGVNSVQRMDEVLRAREVVLTDEEDAWLGEPYLPKAIQGHS</sequence>
<dbReference type="Proteomes" id="UP001396898">
    <property type="component" value="Unassembled WGS sequence"/>
</dbReference>
<dbReference type="EMBL" id="JAQQWI010000009">
    <property type="protein sequence ID" value="KAK8022962.1"/>
    <property type="molecule type" value="Genomic_DNA"/>
</dbReference>
<organism evidence="5 6">
    <name type="scientific">Apiospora marii</name>
    <dbReference type="NCBI Taxonomy" id="335849"/>
    <lineage>
        <taxon>Eukaryota</taxon>
        <taxon>Fungi</taxon>
        <taxon>Dikarya</taxon>
        <taxon>Ascomycota</taxon>
        <taxon>Pezizomycotina</taxon>
        <taxon>Sordariomycetes</taxon>
        <taxon>Xylariomycetidae</taxon>
        <taxon>Amphisphaeriales</taxon>
        <taxon>Apiosporaceae</taxon>
        <taxon>Apiospora</taxon>
    </lineage>
</organism>
<evidence type="ECO:0000313" key="5">
    <source>
        <dbReference type="EMBL" id="KAK8022962.1"/>
    </source>
</evidence>
<keyword evidence="2" id="KW-0521">NADP</keyword>
<feature type="domain" description="NADP-dependent oxidoreductase" evidence="4">
    <location>
        <begin position="62"/>
        <end position="369"/>
    </location>
</feature>
<evidence type="ECO:0000256" key="3">
    <source>
        <dbReference type="ARBA" id="ARBA00023002"/>
    </source>
</evidence>
<dbReference type="InterPro" id="IPR036812">
    <property type="entry name" value="NAD(P)_OxRdtase_dom_sf"/>
</dbReference>
<gene>
    <name evidence="5" type="ORF">PG991_006843</name>
</gene>
<dbReference type="SUPFAM" id="SSF51430">
    <property type="entry name" value="NAD(P)-linked oxidoreductase"/>
    <property type="match status" value="1"/>
</dbReference>
<accession>A0ABR1RYF7</accession>
<dbReference type="Pfam" id="PF00248">
    <property type="entry name" value="Aldo_ket_red"/>
    <property type="match status" value="1"/>
</dbReference>
<evidence type="ECO:0000256" key="1">
    <source>
        <dbReference type="ARBA" id="ARBA00007905"/>
    </source>
</evidence>
<name>A0ABR1RYF7_9PEZI</name>
<comment type="similarity">
    <text evidence="1">Belongs to the aldo/keto reductase family.</text>
</comment>
<dbReference type="PANTHER" id="PTHR43364">
    <property type="entry name" value="NADH-SPECIFIC METHYLGLYOXAL REDUCTASE-RELATED"/>
    <property type="match status" value="1"/>
</dbReference>
<dbReference type="PANTHER" id="PTHR43364:SF9">
    <property type="entry name" value="OXIDOREDUCTASE"/>
    <property type="match status" value="1"/>
</dbReference>
<dbReference type="InterPro" id="IPR023210">
    <property type="entry name" value="NADP_OxRdtase_dom"/>
</dbReference>
<keyword evidence="6" id="KW-1185">Reference proteome</keyword>
<reference evidence="5 6" key="1">
    <citation type="submission" date="2023-01" db="EMBL/GenBank/DDBJ databases">
        <title>Analysis of 21 Apiospora genomes using comparative genomics revels a genus with tremendous synthesis potential of carbohydrate active enzymes and secondary metabolites.</title>
        <authorList>
            <person name="Sorensen T."/>
        </authorList>
    </citation>
    <scope>NUCLEOTIDE SEQUENCE [LARGE SCALE GENOMIC DNA]</scope>
    <source>
        <strain evidence="5 6">CBS 20057</strain>
    </source>
</reference>